<feature type="compositionally biased region" description="Polar residues" evidence="1">
    <location>
        <begin position="16"/>
        <end position="31"/>
    </location>
</feature>
<name>A0A1J1J4W7_9DIPT</name>
<protein>
    <submittedName>
        <fullName evidence="2">CLUMA_CG020422, isoform A</fullName>
    </submittedName>
</protein>
<sequence>MEKKSSQVKNHKNLDVKSNQKIKTKPETTAQPAHHSQACNIMYDVEKLKTQLDALFEGNPNDPEYQNNANKLKEIKTFLENETNDSTRQENPSKIFPDIINVNLDESLLCVVDQIIKLYEVMKEYFQNQRQ</sequence>
<feature type="region of interest" description="Disordered" evidence="1">
    <location>
        <begin position="1"/>
        <end position="37"/>
    </location>
</feature>
<dbReference type="EMBL" id="CVRI01000072">
    <property type="protein sequence ID" value="CRL07453.1"/>
    <property type="molecule type" value="Genomic_DNA"/>
</dbReference>
<evidence type="ECO:0000313" key="2">
    <source>
        <dbReference type="EMBL" id="CRL07453.1"/>
    </source>
</evidence>
<gene>
    <name evidence="2" type="ORF">CLUMA_CG020422</name>
</gene>
<evidence type="ECO:0000313" key="3">
    <source>
        <dbReference type="Proteomes" id="UP000183832"/>
    </source>
</evidence>
<dbReference type="AlphaFoldDB" id="A0A1J1J4W7"/>
<accession>A0A1J1J4W7</accession>
<keyword evidence="3" id="KW-1185">Reference proteome</keyword>
<dbReference type="Proteomes" id="UP000183832">
    <property type="component" value="Unassembled WGS sequence"/>
</dbReference>
<organism evidence="2 3">
    <name type="scientific">Clunio marinus</name>
    <dbReference type="NCBI Taxonomy" id="568069"/>
    <lineage>
        <taxon>Eukaryota</taxon>
        <taxon>Metazoa</taxon>
        <taxon>Ecdysozoa</taxon>
        <taxon>Arthropoda</taxon>
        <taxon>Hexapoda</taxon>
        <taxon>Insecta</taxon>
        <taxon>Pterygota</taxon>
        <taxon>Neoptera</taxon>
        <taxon>Endopterygota</taxon>
        <taxon>Diptera</taxon>
        <taxon>Nematocera</taxon>
        <taxon>Chironomoidea</taxon>
        <taxon>Chironomidae</taxon>
        <taxon>Clunio</taxon>
    </lineage>
</organism>
<reference evidence="2 3" key="1">
    <citation type="submission" date="2015-04" db="EMBL/GenBank/DDBJ databases">
        <authorList>
            <person name="Syromyatnikov M.Y."/>
            <person name="Popov V.N."/>
        </authorList>
    </citation>
    <scope>NUCLEOTIDE SEQUENCE [LARGE SCALE GENOMIC DNA]</scope>
</reference>
<proteinExistence type="predicted"/>
<evidence type="ECO:0000256" key="1">
    <source>
        <dbReference type="SAM" id="MobiDB-lite"/>
    </source>
</evidence>